<sequence length="283" mass="31433">MDFRRKLLSGQFITTVELCPPRGIDCSKLLTTAKKIWGKVDAINITDNQRASIKISPVAVCAILLKEGITPICQLTCRDRNRMALQSEILGAAALGVEYFLFMTGDHTLIGEDPKSKSVFDLDSVQLMATAAQLNNGYTLNGKVLTGKPNLIYGGVVNPSLQCREAQMWKLERKVAAGIRFVQTQAVYSVREVADFIEDAKRFNIRFLVGIIPLKSAAMARYMNKNIPGIKVPEKFIDILEKSKNPIKEGLRIAQDTINELKSISDGVHIMPMGTEEYLEELV</sequence>
<protein>
    <recommendedName>
        <fullName evidence="8">Methylenetetrahydrofolate reductase</fullName>
    </recommendedName>
</protein>
<proteinExistence type="inferred from homology"/>
<comment type="pathway">
    <text evidence="2 8">One-carbon metabolism; tetrahydrofolate interconversion.</text>
</comment>
<dbReference type="Proteomes" id="UP000189933">
    <property type="component" value="Unassembled WGS sequence"/>
</dbReference>
<dbReference type="Pfam" id="PF02219">
    <property type="entry name" value="MTHFR"/>
    <property type="match status" value="1"/>
</dbReference>
<keyword evidence="10" id="KW-1185">Reference proteome</keyword>
<comment type="similarity">
    <text evidence="3 8">Belongs to the methylenetetrahydrofolate reductase family.</text>
</comment>
<keyword evidence="5 8" id="KW-0274">FAD</keyword>
<dbReference type="InterPro" id="IPR003171">
    <property type="entry name" value="Mehydrof_redctse-like"/>
</dbReference>
<name>A0A1T4LJH6_9FIRM</name>
<dbReference type="GO" id="GO:0106312">
    <property type="term" value="F:methylenetetrahydrofolate reductase (NADH) activity"/>
    <property type="evidence" value="ECO:0007669"/>
    <property type="project" value="UniProtKB-EC"/>
</dbReference>
<comment type="catalytic activity">
    <reaction evidence="7">
        <text>(6S)-5-methyl-5,6,7,8-tetrahydrofolate + NAD(+) = (6R)-5,10-methylene-5,6,7,8-tetrahydrofolate + NADH + H(+)</text>
        <dbReference type="Rhea" id="RHEA:19821"/>
        <dbReference type="ChEBI" id="CHEBI:15378"/>
        <dbReference type="ChEBI" id="CHEBI:15636"/>
        <dbReference type="ChEBI" id="CHEBI:18608"/>
        <dbReference type="ChEBI" id="CHEBI:57540"/>
        <dbReference type="ChEBI" id="CHEBI:57945"/>
        <dbReference type="EC" id="1.5.1.54"/>
    </reaction>
    <physiologicalReaction direction="right-to-left" evidence="7">
        <dbReference type="Rhea" id="RHEA:19823"/>
    </physiologicalReaction>
</comment>
<evidence type="ECO:0000256" key="7">
    <source>
        <dbReference type="ARBA" id="ARBA00048628"/>
    </source>
</evidence>
<gene>
    <name evidence="9" type="ORF">SAMN02745885_00184</name>
</gene>
<evidence type="ECO:0000256" key="8">
    <source>
        <dbReference type="RuleBase" id="RU003862"/>
    </source>
</evidence>
<dbReference type="GO" id="GO:0005829">
    <property type="term" value="C:cytosol"/>
    <property type="evidence" value="ECO:0007669"/>
    <property type="project" value="TreeGrafter"/>
</dbReference>
<dbReference type="EMBL" id="FUXM01000002">
    <property type="protein sequence ID" value="SJZ54902.1"/>
    <property type="molecule type" value="Genomic_DNA"/>
</dbReference>
<evidence type="ECO:0000256" key="3">
    <source>
        <dbReference type="ARBA" id="ARBA00006743"/>
    </source>
</evidence>
<evidence type="ECO:0000313" key="9">
    <source>
        <dbReference type="EMBL" id="SJZ54902.1"/>
    </source>
</evidence>
<evidence type="ECO:0000256" key="1">
    <source>
        <dbReference type="ARBA" id="ARBA00001974"/>
    </source>
</evidence>
<dbReference type="PANTHER" id="PTHR45754">
    <property type="entry name" value="METHYLENETETRAHYDROFOLATE REDUCTASE"/>
    <property type="match status" value="1"/>
</dbReference>
<dbReference type="GO" id="GO:0009086">
    <property type="term" value="P:methionine biosynthetic process"/>
    <property type="evidence" value="ECO:0007669"/>
    <property type="project" value="TreeGrafter"/>
</dbReference>
<keyword evidence="4 8" id="KW-0285">Flavoprotein</keyword>
<dbReference type="SUPFAM" id="SSF51730">
    <property type="entry name" value="FAD-linked oxidoreductase"/>
    <property type="match status" value="1"/>
</dbReference>
<dbReference type="PANTHER" id="PTHR45754:SF3">
    <property type="entry name" value="METHYLENETETRAHYDROFOLATE REDUCTASE (NADPH)"/>
    <property type="match status" value="1"/>
</dbReference>
<evidence type="ECO:0000313" key="10">
    <source>
        <dbReference type="Proteomes" id="UP000189933"/>
    </source>
</evidence>
<dbReference type="GO" id="GO:0035999">
    <property type="term" value="P:tetrahydrofolate interconversion"/>
    <property type="evidence" value="ECO:0007669"/>
    <property type="project" value="UniProtKB-UniPathway"/>
</dbReference>
<evidence type="ECO:0000256" key="2">
    <source>
        <dbReference type="ARBA" id="ARBA00004777"/>
    </source>
</evidence>
<evidence type="ECO:0000256" key="6">
    <source>
        <dbReference type="ARBA" id="ARBA00023002"/>
    </source>
</evidence>
<dbReference type="AlphaFoldDB" id="A0A1T4LJH6"/>
<dbReference type="CDD" id="cd00537">
    <property type="entry name" value="MTHFR"/>
    <property type="match status" value="1"/>
</dbReference>
<dbReference type="UniPathway" id="UPA00193"/>
<accession>A0A1T4LJH6</accession>
<dbReference type="InterPro" id="IPR029041">
    <property type="entry name" value="FAD-linked_oxidoreductase-like"/>
</dbReference>
<keyword evidence="6 8" id="KW-0560">Oxidoreductase</keyword>
<dbReference type="OrthoDB" id="9803687at2"/>
<evidence type="ECO:0000256" key="5">
    <source>
        <dbReference type="ARBA" id="ARBA00022827"/>
    </source>
</evidence>
<evidence type="ECO:0000256" key="4">
    <source>
        <dbReference type="ARBA" id="ARBA00022630"/>
    </source>
</evidence>
<organism evidence="9 10">
    <name type="scientific">Carboxydocella sporoproducens DSM 16521</name>
    <dbReference type="NCBI Taxonomy" id="1121270"/>
    <lineage>
        <taxon>Bacteria</taxon>
        <taxon>Bacillati</taxon>
        <taxon>Bacillota</taxon>
        <taxon>Clostridia</taxon>
        <taxon>Eubacteriales</taxon>
        <taxon>Clostridiales Family XVI. Incertae Sedis</taxon>
        <taxon>Carboxydocella</taxon>
    </lineage>
</organism>
<comment type="cofactor">
    <cofactor evidence="1 8">
        <name>FAD</name>
        <dbReference type="ChEBI" id="CHEBI:57692"/>
    </cofactor>
</comment>
<dbReference type="RefSeq" id="WP_078664344.1">
    <property type="nucleotide sequence ID" value="NZ_FUXM01000002.1"/>
</dbReference>
<reference evidence="10" key="1">
    <citation type="submission" date="2017-02" db="EMBL/GenBank/DDBJ databases">
        <authorList>
            <person name="Varghese N."/>
            <person name="Submissions S."/>
        </authorList>
    </citation>
    <scope>NUCLEOTIDE SEQUENCE [LARGE SCALE GENOMIC DNA]</scope>
    <source>
        <strain evidence="10">DSM 16521</strain>
    </source>
</reference>
<dbReference type="GO" id="GO:0071949">
    <property type="term" value="F:FAD binding"/>
    <property type="evidence" value="ECO:0007669"/>
    <property type="project" value="TreeGrafter"/>
</dbReference>
<dbReference type="Gene3D" id="3.20.20.220">
    <property type="match status" value="1"/>
</dbReference>